<keyword evidence="2" id="KW-0067">ATP-binding</keyword>
<evidence type="ECO:0000256" key="2">
    <source>
        <dbReference type="ARBA" id="ARBA00022840"/>
    </source>
</evidence>
<dbReference type="Gene3D" id="3.40.50.12780">
    <property type="entry name" value="N-terminal domain of ligase-like"/>
    <property type="match status" value="1"/>
</dbReference>
<dbReference type="GO" id="GO:0016020">
    <property type="term" value="C:membrane"/>
    <property type="evidence" value="ECO:0007669"/>
    <property type="project" value="TreeGrafter"/>
</dbReference>
<dbReference type="InterPro" id="IPR045851">
    <property type="entry name" value="AMP-bd_C_sf"/>
</dbReference>
<dbReference type="Pfam" id="PF00501">
    <property type="entry name" value="AMP-binding"/>
    <property type="match status" value="1"/>
</dbReference>
<comment type="catalytic activity">
    <reaction evidence="3">
        <text>a long-chain fatty acid + ATP + CoA = a long-chain fatty acyl-CoA + AMP + diphosphate</text>
        <dbReference type="Rhea" id="RHEA:15421"/>
        <dbReference type="ChEBI" id="CHEBI:30616"/>
        <dbReference type="ChEBI" id="CHEBI:33019"/>
        <dbReference type="ChEBI" id="CHEBI:57287"/>
        <dbReference type="ChEBI" id="CHEBI:57560"/>
        <dbReference type="ChEBI" id="CHEBI:83139"/>
        <dbReference type="ChEBI" id="CHEBI:456215"/>
        <dbReference type="EC" id="6.2.1.3"/>
    </reaction>
    <physiologicalReaction direction="left-to-right" evidence="3">
        <dbReference type="Rhea" id="RHEA:15422"/>
    </physiologicalReaction>
</comment>
<name>A0A412TVJ0_9BACT</name>
<dbReference type="GO" id="GO:0004467">
    <property type="term" value="F:long-chain fatty acid-CoA ligase activity"/>
    <property type="evidence" value="ECO:0007669"/>
    <property type="project" value="UniProtKB-EC"/>
</dbReference>
<evidence type="ECO:0000313" key="5">
    <source>
        <dbReference type="EMBL" id="RGU57862.1"/>
    </source>
</evidence>
<dbReference type="Proteomes" id="UP000284243">
    <property type="component" value="Unassembled WGS sequence"/>
</dbReference>
<keyword evidence="5" id="KW-0436">Ligase</keyword>
<dbReference type="AlphaFoldDB" id="A0A412TVJ0"/>
<protein>
    <submittedName>
        <fullName evidence="5">Long-chain fatty acid--CoA ligase</fullName>
    </submittedName>
</protein>
<evidence type="ECO:0000256" key="1">
    <source>
        <dbReference type="ARBA" id="ARBA00022741"/>
    </source>
</evidence>
<dbReference type="InterPro" id="IPR000873">
    <property type="entry name" value="AMP-dep_synth/lig_dom"/>
</dbReference>
<evidence type="ECO:0000259" key="4">
    <source>
        <dbReference type="Pfam" id="PF00501"/>
    </source>
</evidence>
<evidence type="ECO:0000313" key="6">
    <source>
        <dbReference type="Proteomes" id="UP000284243"/>
    </source>
</evidence>
<dbReference type="InterPro" id="IPR020845">
    <property type="entry name" value="AMP-binding_CS"/>
</dbReference>
<dbReference type="PANTHER" id="PTHR43272">
    <property type="entry name" value="LONG-CHAIN-FATTY-ACID--COA LIGASE"/>
    <property type="match status" value="1"/>
</dbReference>
<comment type="caution">
    <text evidence="5">The sequence shown here is derived from an EMBL/GenBank/DDBJ whole genome shotgun (WGS) entry which is preliminary data.</text>
</comment>
<dbReference type="PANTHER" id="PTHR43272:SF33">
    <property type="entry name" value="AMP-BINDING DOMAIN-CONTAINING PROTEIN-RELATED"/>
    <property type="match status" value="1"/>
</dbReference>
<reference evidence="5 6" key="1">
    <citation type="submission" date="2018-08" db="EMBL/GenBank/DDBJ databases">
        <title>A genome reference for cultivated species of the human gut microbiota.</title>
        <authorList>
            <person name="Zou Y."/>
            <person name="Xue W."/>
            <person name="Luo G."/>
        </authorList>
    </citation>
    <scope>NUCLEOTIDE SEQUENCE [LARGE SCALE GENOMIC DNA]</scope>
    <source>
        <strain evidence="5 6">AF16-14</strain>
    </source>
</reference>
<feature type="domain" description="AMP-dependent synthetase/ligase" evidence="4">
    <location>
        <begin position="17"/>
        <end position="403"/>
    </location>
</feature>
<dbReference type="Gene3D" id="3.30.300.30">
    <property type="match status" value="1"/>
</dbReference>
<organism evidence="5 6">
    <name type="scientific">Odoribacter splanchnicus</name>
    <dbReference type="NCBI Taxonomy" id="28118"/>
    <lineage>
        <taxon>Bacteria</taxon>
        <taxon>Pseudomonadati</taxon>
        <taxon>Bacteroidota</taxon>
        <taxon>Bacteroidia</taxon>
        <taxon>Bacteroidales</taxon>
        <taxon>Odoribacteraceae</taxon>
        <taxon>Odoribacter</taxon>
    </lineage>
</organism>
<dbReference type="GO" id="GO:0005524">
    <property type="term" value="F:ATP binding"/>
    <property type="evidence" value="ECO:0007669"/>
    <property type="project" value="UniProtKB-KW"/>
</dbReference>
<dbReference type="EMBL" id="QRYC01000004">
    <property type="protein sequence ID" value="RGU57862.1"/>
    <property type="molecule type" value="Genomic_DNA"/>
</dbReference>
<proteinExistence type="predicted"/>
<gene>
    <name evidence="5" type="ORF">DWW57_05060</name>
</gene>
<accession>A0A412TVJ0</accession>
<evidence type="ECO:0000256" key="3">
    <source>
        <dbReference type="ARBA" id="ARBA00024484"/>
    </source>
</evidence>
<dbReference type="SUPFAM" id="SSF56801">
    <property type="entry name" value="Acetyl-CoA synthetase-like"/>
    <property type="match status" value="1"/>
</dbReference>
<dbReference type="PROSITE" id="PS00455">
    <property type="entry name" value="AMP_BINDING"/>
    <property type="match status" value="1"/>
</dbReference>
<keyword evidence="1" id="KW-0547">Nucleotide-binding</keyword>
<dbReference type="InterPro" id="IPR042099">
    <property type="entry name" value="ANL_N_sf"/>
</dbReference>
<dbReference type="RefSeq" id="WP_022159312.1">
    <property type="nucleotide sequence ID" value="NZ_CABJFF010000015.1"/>
</dbReference>
<sequence>MLLKKLTLPELLSNSCSKFKNNLSLNFVQSGKRTYQDFYNEVTSIANYLLSSGIQKGDKIAILSANMPNWGITQFAIARIGAIAVPVLPGFSSIEIQNILEHSESKIIFVSKLLYKLVADIKTSYLEQKILMNTFARIPEDYPVEAIDKLENNIGLDNLTPLPAIQVEEEDTASIIYTSGTTGFSKGVELTHRNLVWNARQCATIQPVSIQDRFLSILPLAHTYENTLGLLLPVMFGAQIYYLDRVPTPKLLVPAMQKIRPTVMLSVPLIIEKIYKTQVLPKFTSSALMKTLYNFGPTRKLFNRLAGKKLMQTFGGKIVFFGIGGSKIDPVVERFLREAKFPYAIGYGLTETSPMSAGSAPRGTFLQGVGPAMEGVQIKINEPDKTGQGEIWIKGPHVMKGYYKKPELTQEVFSEDGWFKTGDLGSFDRKGRLSIRGRIKTMILGSSGENIYPEEIESIINNFRFVNESLVVESKGKLVAMVHFNMEELEKQVQKIKSQAGNYKTAINDYIEEQKKELFEYVNSRVNNFSKLQLVLVQHEPFEKTPTHKIKRFLYNNINIK</sequence>